<dbReference type="EMBL" id="KK106211">
    <property type="protein sequence ID" value="KIY91851.1"/>
    <property type="molecule type" value="Genomic_DNA"/>
</dbReference>
<name>A0A0D2LPC2_9CHLO</name>
<dbReference type="GeneID" id="25733840"/>
<evidence type="ECO:0000313" key="1">
    <source>
        <dbReference type="EMBL" id="KIY91851.1"/>
    </source>
</evidence>
<reference evidence="1 2" key="1">
    <citation type="journal article" date="2013" name="BMC Genomics">
        <title>Reconstruction of the lipid metabolism for the microalga Monoraphidium neglectum from its genome sequence reveals characteristics suitable for biofuel production.</title>
        <authorList>
            <person name="Bogen C."/>
            <person name="Al-Dilaimi A."/>
            <person name="Albersmeier A."/>
            <person name="Wichmann J."/>
            <person name="Grundmann M."/>
            <person name="Rupp O."/>
            <person name="Lauersen K.J."/>
            <person name="Blifernez-Klassen O."/>
            <person name="Kalinowski J."/>
            <person name="Goesmann A."/>
            <person name="Mussgnug J.H."/>
            <person name="Kruse O."/>
        </authorList>
    </citation>
    <scope>NUCLEOTIDE SEQUENCE [LARGE SCALE GENOMIC DNA]</scope>
    <source>
        <strain evidence="1 2">SAG 48.87</strain>
    </source>
</reference>
<accession>A0A0D2LPC2</accession>
<dbReference type="PANTHER" id="PTHR22746">
    <property type="entry name" value="RAB6A-GEF COMPLEX PARTNER PROTEIN 1"/>
    <property type="match status" value="1"/>
</dbReference>
<evidence type="ECO:0000313" key="2">
    <source>
        <dbReference type="Proteomes" id="UP000054498"/>
    </source>
</evidence>
<dbReference type="STRING" id="145388.A0A0D2LPC2"/>
<protein>
    <submittedName>
        <fullName evidence="1">Uncharacterized protein</fullName>
    </submittedName>
</protein>
<dbReference type="GO" id="GO:0042147">
    <property type="term" value="P:retrograde transport, endosome to Golgi"/>
    <property type="evidence" value="ECO:0007669"/>
    <property type="project" value="TreeGrafter"/>
</dbReference>
<dbReference type="GO" id="GO:0000139">
    <property type="term" value="C:Golgi membrane"/>
    <property type="evidence" value="ECO:0007669"/>
    <property type="project" value="TreeGrafter"/>
</dbReference>
<feature type="non-terminal residue" evidence="1">
    <location>
        <position position="241"/>
    </location>
</feature>
<dbReference type="PANTHER" id="PTHR22746:SF10">
    <property type="entry name" value="GUANINE NUCLEOTIDE EXCHANGE FACTOR SUBUNIT RIC1"/>
    <property type="match status" value="1"/>
</dbReference>
<dbReference type="GO" id="GO:0034066">
    <property type="term" value="C:Ric1-Rgp1 guanyl-nucleotide exchange factor complex"/>
    <property type="evidence" value="ECO:0007669"/>
    <property type="project" value="InterPro"/>
</dbReference>
<proteinExistence type="predicted"/>
<dbReference type="AlphaFoldDB" id="A0A0D2LPC2"/>
<dbReference type="RefSeq" id="XP_013890871.1">
    <property type="nucleotide sequence ID" value="XM_014035417.1"/>
</dbReference>
<dbReference type="OrthoDB" id="67540at2759"/>
<dbReference type="GO" id="GO:0005829">
    <property type="term" value="C:cytosol"/>
    <property type="evidence" value="ECO:0007669"/>
    <property type="project" value="TreeGrafter"/>
</dbReference>
<gene>
    <name evidence="1" type="ORF">MNEG_16112</name>
</gene>
<dbReference type="GO" id="GO:0006886">
    <property type="term" value="P:intracellular protein transport"/>
    <property type="evidence" value="ECO:0007669"/>
    <property type="project" value="InterPro"/>
</dbReference>
<dbReference type="Proteomes" id="UP000054498">
    <property type="component" value="Unassembled WGS sequence"/>
</dbReference>
<dbReference type="KEGG" id="mng:MNEG_16112"/>
<organism evidence="1 2">
    <name type="scientific">Monoraphidium neglectum</name>
    <dbReference type="NCBI Taxonomy" id="145388"/>
    <lineage>
        <taxon>Eukaryota</taxon>
        <taxon>Viridiplantae</taxon>
        <taxon>Chlorophyta</taxon>
        <taxon>core chlorophytes</taxon>
        <taxon>Chlorophyceae</taxon>
        <taxon>CS clade</taxon>
        <taxon>Sphaeropleales</taxon>
        <taxon>Selenastraceae</taxon>
        <taxon>Monoraphidium</taxon>
    </lineage>
</organism>
<keyword evidence="2" id="KW-1185">Reference proteome</keyword>
<dbReference type="InterPro" id="IPR040096">
    <property type="entry name" value="Ric1"/>
</dbReference>
<sequence length="241" mass="23637">MTCRAAQVGADVDEQRGELHLLQAADRLLLISEAQPLSRPLWQPSGPAAFRASMAGADEPGGSGAGGAGGGGAANDLSAFHVPLPAGYVAAGWPLVHAAASASGADVAVSGRRGLAVYGRHAERWRLFGDVTQERRVSCVALGWLGGNVVACSAPSIDPVIAATSQWALARAAPPGHRGGGGGGGGGTPNGNGGAAAAGGGGGGAGGVAHGKGEAAGCQILVFPKRHLDFGSLVASYDLKR</sequence>